<protein>
    <submittedName>
        <fullName evidence="2">Uncharacterized protein</fullName>
    </submittedName>
</protein>
<dbReference type="Proteomes" id="UP000436468">
    <property type="component" value="Unassembled WGS sequence"/>
</dbReference>
<organism evidence="2 3">
    <name type="scientific">Bradyrhizobium pachyrhizi</name>
    <dbReference type="NCBI Taxonomy" id="280333"/>
    <lineage>
        <taxon>Bacteria</taxon>
        <taxon>Pseudomonadati</taxon>
        <taxon>Pseudomonadota</taxon>
        <taxon>Alphaproteobacteria</taxon>
        <taxon>Hyphomicrobiales</taxon>
        <taxon>Nitrobacteraceae</taxon>
        <taxon>Bradyrhizobium</taxon>
    </lineage>
</organism>
<evidence type="ECO:0000256" key="1">
    <source>
        <dbReference type="SAM" id="MobiDB-lite"/>
    </source>
</evidence>
<reference evidence="2 3" key="1">
    <citation type="submission" date="2019-12" db="EMBL/GenBank/DDBJ databases">
        <title>Draft genome sequences Bradyrhizobium cajani AMBPC1010, Bradyrhizobium pachyrhizi AMBPC1040 and Bradyrhizobium yuanmingense ALSPC3051, three plant growth promoting strains isolated from nodules of Cajanus cajan L. in Dominican Republic.</title>
        <authorList>
            <person name="Flores-Felix J.D."/>
            <person name="Araujo J."/>
            <person name="Diaz-Alcantara C."/>
            <person name="Gonzalez-Andres F."/>
            <person name="Velazquez E."/>
        </authorList>
    </citation>
    <scope>NUCLEOTIDE SEQUENCE [LARGE SCALE GENOMIC DNA]</scope>
    <source>
        <strain evidence="2 3">1040</strain>
    </source>
</reference>
<accession>A0A844SSE9</accession>
<feature type="region of interest" description="Disordered" evidence="1">
    <location>
        <begin position="1"/>
        <end position="61"/>
    </location>
</feature>
<comment type="caution">
    <text evidence="2">The sequence shown here is derived from an EMBL/GenBank/DDBJ whole genome shotgun (WGS) entry which is preliminary data.</text>
</comment>
<gene>
    <name evidence="2" type="ORF">GPL21_27545</name>
</gene>
<proteinExistence type="predicted"/>
<sequence>MNISGRGGAATRRRSWTNTSRTRAFSSEVGTGSREENASKLKSRPPFRFNRSGAPAGQGCGRGRTCCIELRRWLAKLVP</sequence>
<dbReference type="AlphaFoldDB" id="A0A844SSE9"/>
<name>A0A844SSE9_9BRAD</name>
<evidence type="ECO:0000313" key="2">
    <source>
        <dbReference type="EMBL" id="MVT68846.1"/>
    </source>
</evidence>
<dbReference type="EMBL" id="WQNF01000024">
    <property type="protein sequence ID" value="MVT68846.1"/>
    <property type="molecule type" value="Genomic_DNA"/>
</dbReference>
<keyword evidence="3" id="KW-1185">Reference proteome</keyword>
<evidence type="ECO:0000313" key="3">
    <source>
        <dbReference type="Proteomes" id="UP000436468"/>
    </source>
</evidence>